<dbReference type="InterPro" id="IPR036651">
    <property type="entry name" value="Gln_synt_N_sf"/>
</dbReference>
<keyword evidence="7" id="KW-1185">Reference proteome</keyword>
<dbReference type="Proteomes" id="UP001437256">
    <property type="component" value="Unassembled WGS sequence"/>
</dbReference>
<dbReference type="InterPro" id="IPR014746">
    <property type="entry name" value="Gln_synth/guanido_kin_cat_dom"/>
</dbReference>
<evidence type="ECO:0000256" key="4">
    <source>
        <dbReference type="RuleBase" id="RU000384"/>
    </source>
</evidence>
<evidence type="ECO:0000259" key="5">
    <source>
        <dbReference type="PROSITE" id="PS51987"/>
    </source>
</evidence>
<dbReference type="SUPFAM" id="SSF52047">
    <property type="entry name" value="RNI-like"/>
    <property type="match status" value="1"/>
</dbReference>
<dbReference type="Gene3D" id="3.30.590.10">
    <property type="entry name" value="Glutamine synthetase/guanido kinase, catalytic domain"/>
    <property type="match status" value="1"/>
</dbReference>
<keyword evidence="2" id="KW-0436">Ligase</keyword>
<dbReference type="Pfam" id="PF00120">
    <property type="entry name" value="Gln-synt_C"/>
    <property type="match status" value="1"/>
</dbReference>
<reference evidence="6 7" key="1">
    <citation type="submission" date="2024-05" db="EMBL/GenBank/DDBJ databases">
        <title>A draft genome resource for the thread blight pathogen Marasmius tenuissimus strain MS-2.</title>
        <authorList>
            <person name="Yulfo-Soto G.E."/>
            <person name="Baruah I.K."/>
            <person name="Amoako-Attah I."/>
            <person name="Bukari Y."/>
            <person name="Meinhardt L.W."/>
            <person name="Bailey B.A."/>
            <person name="Cohen S.P."/>
        </authorList>
    </citation>
    <scope>NUCLEOTIDE SEQUENCE [LARGE SCALE GENOMIC DNA]</scope>
    <source>
        <strain evidence="6 7">MS-2</strain>
    </source>
</reference>
<dbReference type="SMART" id="SM01230">
    <property type="entry name" value="Gln-synt_C"/>
    <property type="match status" value="1"/>
</dbReference>
<protein>
    <recommendedName>
        <fullName evidence="1">Glutamine synthetase</fullName>
    </recommendedName>
</protein>
<evidence type="ECO:0000256" key="3">
    <source>
        <dbReference type="PROSITE-ProRule" id="PRU01331"/>
    </source>
</evidence>
<comment type="similarity">
    <text evidence="3 4">Belongs to the glutamine synthetase family.</text>
</comment>
<evidence type="ECO:0000313" key="7">
    <source>
        <dbReference type="Proteomes" id="UP001437256"/>
    </source>
</evidence>
<evidence type="ECO:0000256" key="2">
    <source>
        <dbReference type="ARBA" id="ARBA00022598"/>
    </source>
</evidence>
<feature type="domain" description="GS catalytic" evidence="5">
    <location>
        <begin position="575"/>
        <end position="914"/>
    </location>
</feature>
<dbReference type="SUPFAM" id="SSF55931">
    <property type="entry name" value="Glutamine synthetase/guanido kinase"/>
    <property type="match status" value="1"/>
</dbReference>
<organism evidence="6 7">
    <name type="scientific">Marasmius tenuissimus</name>
    <dbReference type="NCBI Taxonomy" id="585030"/>
    <lineage>
        <taxon>Eukaryota</taxon>
        <taxon>Fungi</taxon>
        <taxon>Dikarya</taxon>
        <taxon>Basidiomycota</taxon>
        <taxon>Agaricomycotina</taxon>
        <taxon>Agaricomycetes</taxon>
        <taxon>Agaricomycetidae</taxon>
        <taxon>Agaricales</taxon>
        <taxon>Marasmiineae</taxon>
        <taxon>Marasmiaceae</taxon>
        <taxon>Marasmius</taxon>
    </lineage>
</organism>
<evidence type="ECO:0000256" key="1">
    <source>
        <dbReference type="ARBA" id="ARBA00021364"/>
    </source>
</evidence>
<dbReference type="InterPro" id="IPR008146">
    <property type="entry name" value="Gln_synth_cat_dom"/>
</dbReference>
<dbReference type="PANTHER" id="PTHR43785:SF2">
    <property type="entry name" value="TYPE-1 GLUTAMINE SYNTHETASE 1"/>
    <property type="match status" value="1"/>
</dbReference>
<dbReference type="EMBL" id="JBBXMP010000305">
    <property type="protein sequence ID" value="KAL0058516.1"/>
    <property type="molecule type" value="Genomic_DNA"/>
</dbReference>
<sequence length="914" mass="102679">MEELAKNLEIPAVSILSTTLERTKGHPLDIRLVLHPEFEQAQHLFDLLRTESGRWATFKFRLPKDSYMSFSASTVAGFSLHPSSSSSFAALREADVIRLCDFPGGLELLTAFAQSPSLRKLVLFNVKYVGSVFAQIPWHQLTHFEVHRLEWAVGEWAFRWNYPKDFSTDVLSKSLNLEAFGTLHYSWTRNLSFDQHSNTRNSLSSLVELDLHEWYPEPERVDGLDISSLYLPSLQYLTLRNLTSNDLGPIMEMIERSSCHLLFASLFHTNLLDLTVKRFLFVSRESLRKVVLSQGRNIGPPLLECFFSHSSRTDGYLCFPHLEELEIDQLMLVDLEPYDRVLGLEIPFGMSRFHRQLRIHVVSPKNSTNLLSILGPSETELLQELGRALCHGHIRVERGAFGIVIENMPVVDCILTYLEKYHGSSKSVIRHATRKDKMDYNHGVTYRPGDPSDKVVYDLEQASLNGIGYVRIYWIDLANIRRCRVLPLSYFKQLMQSNRPGVNIGKITLGMVYLSAPPVSKRFSAVGEYMCVPDISTLRPLPFAPGHLGVLAYLEEKTPYEGKDSQMSVEVPLCARSLLKRIVENARDNLNVEFLVGFETEFILLSSTRPVPIASNVHQWSSPYGFLAGSKESAILEEIGDAMQTSGLSLQMLHPEAAPGQYEVVSGPLSPLEAADQVILTREFITNIASKHGLHATFAPRPFGGTTGSAAHIHISIHRKDEEKPIQDMSPSEKSFLTGVLDHLPALPAITMPTVASYKRMTDGVWSSGTYVHYGTENREAPVRLTNATSPTSRNFEMRFVDATANPYLALAAILGAGLTGVKGQKKLEVGDCKGPRCAWQMTEEERNALGIVKRLPLNVDEARRNLEGDRVLTEVLGEEMVEGYLATNKTLEEALTKQEETEQEKLSRLVEFF</sequence>
<dbReference type="Gene3D" id="3.10.20.70">
    <property type="entry name" value="Glutamine synthetase, N-terminal domain"/>
    <property type="match status" value="1"/>
</dbReference>
<accession>A0ABR2ZC85</accession>
<evidence type="ECO:0000313" key="6">
    <source>
        <dbReference type="EMBL" id="KAL0058516.1"/>
    </source>
</evidence>
<name>A0ABR2ZC85_9AGAR</name>
<dbReference type="PROSITE" id="PS51987">
    <property type="entry name" value="GS_CATALYTIC"/>
    <property type="match status" value="1"/>
</dbReference>
<proteinExistence type="inferred from homology"/>
<dbReference type="InterPro" id="IPR032675">
    <property type="entry name" value="LRR_dom_sf"/>
</dbReference>
<gene>
    <name evidence="6" type="ORF">AAF712_014810</name>
</gene>
<comment type="caution">
    <text evidence="6">The sequence shown here is derived from an EMBL/GenBank/DDBJ whole genome shotgun (WGS) entry which is preliminary data.</text>
</comment>
<dbReference type="Gene3D" id="3.80.10.10">
    <property type="entry name" value="Ribonuclease Inhibitor"/>
    <property type="match status" value="1"/>
</dbReference>
<dbReference type="PANTHER" id="PTHR43785">
    <property type="entry name" value="GAMMA-GLUTAMYLPUTRESCINE SYNTHETASE"/>
    <property type="match status" value="1"/>
</dbReference>